<gene>
    <name evidence="3" type="ORF">EW146_g1111</name>
</gene>
<feature type="domain" description="RAI1-like" evidence="2">
    <location>
        <begin position="978"/>
        <end position="1069"/>
    </location>
</feature>
<feature type="region of interest" description="Disordered" evidence="1">
    <location>
        <begin position="1563"/>
        <end position="1604"/>
    </location>
</feature>
<dbReference type="OrthoDB" id="2576233at2759"/>
<dbReference type="InterPro" id="IPR013961">
    <property type="entry name" value="RAI1"/>
</dbReference>
<evidence type="ECO:0000313" key="4">
    <source>
        <dbReference type="Proteomes" id="UP000310158"/>
    </source>
</evidence>
<proteinExistence type="predicted"/>
<protein>
    <recommendedName>
        <fullName evidence="2">RAI1-like domain-containing protein</fullName>
    </recommendedName>
</protein>
<feature type="compositionally biased region" description="Acidic residues" evidence="1">
    <location>
        <begin position="27"/>
        <end position="41"/>
    </location>
</feature>
<evidence type="ECO:0000259" key="2">
    <source>
        <dbReference type="Pfam" id="PF08652"/>
    </source>
</evidence>
<keyword evidence="4" id="KW-1185">Reference proteome</keyword>
<reference evidence="3 4" key="1">
    <citation type="submission" date="2019-02" db="EMBL/GenBank/DDBJ databases">
        <title>Genome sequencing of the rare red list fungi Bondarzewia mesenterica.</title>
        <authorList>
            <person name="Buettner E."/>
            <person name="Kellner H."/>
        </authorList>
    </citation>
    <scope>NUCLEOTIDE SEQUENCE [LARGE SCALE GENOMIC DNA]</scope>
    <source>
        <strain evidence="3 4">DSM 108281</strain>
    </source>
</reference>
<evidence type="ECO:0000313" key="3">
    <source>
        <dbReference type="EMBL" id="THH20201.1"/>
    </source>
</evidence>
<name>A0A4S4M743_9AGAM</name>
<feature type="region of interest" description="Disordered" evidence="1">
    <location>
        <begin position="1"/>
        <end position="45"/>
    </location>
</feature>
<evidence type="ECO:0000256" key="1">
    <source>
        <dbReference type="SAM" id="MobiDB-lite"/>
    </source>
</evidence>
<dbReference type="Pfam" id="PF08652">
    <property type="entry name" value="RAI1"/>
    <property type="match status" value="1"/>
</dbReference>
<accession>A0A4S4M743</accession>
<organism evidence="3 4">
    <name type="scientific">Bondarzewia mesenterica</name>
    <dbReference type="NCBI Taxonomy" id="1095465"/>
    <lineage>
        <taxon>Eukaryota</taxon>
        <taxon>Fungi</taxon>
        <taxon>Dikarya</taxon>
        <taxon>Basidiomycota</taxon>
        <taxon>Agaricomycotina</taxon>
        <taxon>Agaricomycetes</taxon>
        <taxon>Russulales</taxon>
        <taxon>Bondarzewiaceae</taxon>
        <taxon>Bondarzewia</taxon>
    </lineage>
</organism>
<feature type="region of interest" description="Disordered" evidence="1">
    <location>
        <begin position="1194"/>
        <end position="1222"/>
    </location>
</feature>
<dbReference type="Pfam" id="PF18759">
    <property type="entry name" value="Plavaka"/>
    <property type="match status" value="1"/>
</dbReference>
<dbReference type="Proteomes" id="UP000310158">
    <property type="component" value="Unassembled WGS sequence"/>
</dbReference>
<dbReference type="EMBL" id="SGPL01000027">
    <property type="protein sequence ID" value="THH20201.1"/>
    <property type="molecule type" value="Genomic_DNA"/>
</dbReference>
<comment type="caution">
    <text evidence="3">The sequence shown here is derived from an EMBL/GenBank/DDBJ whole genome shotgun (WGS) entry which is preliminary data.</text>
</comment>
<dbReference type="InterPro" id="IPR041078">
    <property type="entry name" value="Plavaka"/>
</dbReference>
<sequence>MQRMSLVGGDEDEAALHLEPNAPHDGENDDDDGEIDDDEPGWEAPAAALLLEAQNFDPAPMDEDEVAELNRNARLEEEEDLWKDSHILPFWKGAAGAAVRNEGTSMYEEYHHTLSGLGEPTPNIWTPFISRTDWEVARWAKLRGPSSTAVSELLNIEGIHERLGLSYKTSKELNAIIDEKLPSRPQFKRQTIVVDGVPFDVYFRNIIQCIQALYGDPEFAPFLANAPIRVFTDEDKSNRIYHDVHTGNWWWEIQELLEASNAGATVIPIILSSDKTQLTLFRNKSAYPVYITIGNIPKEIRRKPSRRAQILLGYLPATGLKHIQHDDTRRRALSNLFHACMRKIVQPLKKYGKNGVAMADGYGVVRRGHPIFAAFVGDYPEQVLVAGCKTGECPKGSTKNEDLGNFGVPCELRNIGMVLEALASMDRGPEAFVKACKEAGIKPIHCPFWQGLPFANIYRAITPDILHQLYQGMLKHLISWLKDSFGEAEIDARARRMPPSHNVRLFINGISHLSRVSGAEHREICKILLGLIVDLRLRDGRSPIRIYRAVRALLDFLYLAQYPSHTDTTLGYLDDALKRFHANKDIFLEIGVREDFNLPKLHALVHYVASIKLLGTTDNFNTEYSERLHIDFTKDAYRATNHKDEYAQMTVWLQRKEKVLQHELFIRWRLAGERPIALNPPHIPRKLHSHIARFPNVKAARFTTLETAYGAIDFRVALARFIIQLREPYLSAQQVTRQATHLSQSFRFQSVPTFHKIKFWNADAQGRENVQETLDAALARPKYKDTQGRDVAGRFDTVLVNLGDGRDSGIEGYRVAQLRVIFSLPVRAARVLFPSNISPPKHLAYIEWFSPFDAVADGSHLMYKITRSFKNGRRHAAVISVDNIRRSIFLYPRFGPIAPRSWTSSHVLEECTTFYDASSSRRTHNCSVHKYDFDLRTGHSETGLKACVEVRTDPDDDVDKVWVAYSKVPKQNEAGMANVDTMQLPRMACDKPGAWDPQVNLAWGQDFLSWLRRSAQDQAGTSHRDARAQVWHVKFTPRSGVDMVLLDEAGVKEVEAGEERVGILPQWYWNELDDTQGSFGKSQGLRPLADSTTGTPSCLQAGAYDCMEPVALAFRLAAYSKHSSVIALAGRLAQHGGVERRATGGVVPSANPPAMLMEWAVLILNTADPTLKVERTRHAVHLFRIGKLKSIGNRAMTAPKPPDVPPHHDAYRRSTVTPSKAGKRKNGWACCMPWPTLSNGREHQPISIPNSLALYVLSGICRIDLVTVLNEASLNSQCEVESHLFADSMTGATAKSTPRNTGIAATRLFDFEPKKERWRSIARNCMITTHPFTTSRESVLWFGRPLRRARRPCGRPLCSPPRHAVYGNQLVDFAPTLARLLECLFIEDPQAHEWIMMVVINIGSFLEYGRSHSILLEHLGIIANGNEKMDVDNEETSPALSNASVPAEPSPVSKMASQLKIWHACTRFDGSCTSQRSQPLHHHLAQLLRYSIAATQGPYPSGVSGAWELLANFFAKVTRRVLKFGPTEPTLGSKTRLPEDWCIRSGEDKMEMEVEVLDEVEERRGDEMIEDDQDEEDKQRVSQRGGRMTGTRAHHRAGAPADGYPRRCAAQEMKVAELSDALALKKTLEESHMRTLHDYTEIQERHALLEASLQEHADQLLAQSLALKQKEADYSTAQAQLEGSNGHHAWQQVLQLEGDLTELRGELEARTSEVEMTRVRLAEVENSWAKSREEADVLHALTTTGLGDLLDTHQDLRTNEDCLTRRHTVKVQAMEVEEQRRAREGETEQMALRSQTIGLCAQLSNVLADSEQLRKDLAVRDTEVRQKAKEASDAELRLGMLRNYLAENDIVLDKDGLPASSSKDGVGIL</sequence>